<dbReference type="Proteomes" id="UP001152795">
    <property type="component" value="Unassembled WGS sequence"/>
</dbReference>
<feature type="non-terminal residue" evidence="1">
    <location>
        <position position="485"/>
    </location>
</feature>
<protein>
    <submittedName>
        <fullName evidence="1">Zinc finger 862-like</fullName>
    </submittedName>
</protein>
<gene>
    <name evidence="1" type="ORF">PACLA_8A011172</name>
</gene>
<dbReference type="AlphaFoldDB" id="A0A6S7LAV4"/>
<dbReference type="PANTHER" id="PTHR46880:SF9">
    <property type="entry name" value="ZINC FINGER PROTEIN 862"/>
    <property type="match status" value="1"/>
</dbReference>
<dbReference type="OrthoDB" id="5979408at2759"/>
<accession>A0A6S7LAV4</accession>
<dbReference type="EMBL" id="CACRXK020020449">
    <property type="protein sequence ID" value="CAB4034812.1"/>
    <property type="molecule type" value="Genomic_DNA"/>
</dbReference>
<dbReference type="PANTHER" id="PTHR46880">
    <property type="entry name" value="RAS-ASSOCIATING DOMAIN-CONTAINING PROTEIN"/>
    <property type="match status" value="1"/>
</dbReference>
<reference evidence="1" key="1">
    <citation type="submission" date="2020-04" db="EMBL/GenBank/DDBJ databases">
        <authorList>
            <person name="Alioto T."/>
            <person name="Alioto T."/>
            <person name="Gomez Garrido J."/>
        </authorList>
    </citation>
    <scope>NUCLEOTIDE SEQUENCE</scope>
    <source>
        <strain evidence="1">A484AB</strain>
    </source>
</reference>
<organism evidence="1 2">
    <name type="scientific">Paramuricea clavata</name>
    <name type="common">Red gorgonian</name>
    <name type="synonym">Violescent sea-whip</name>
    <dbReference type="NCBI Taxonomy" id="317549"/>
    <lineage>
        <taxon>Eukaryota</taxon>
        <taxon>Metazoa</taxon>
        <taxon>Cnidaria</taxon>
        <taxon>Anthozoa</taxon>
        <taxon>Octocorallia</taxon>
        <taxon>Malacalcyonacea</taxon>
        <taxon>Plexauridae</taxon>
        <taxon>Paramuricea</taxon>
    </lineage>
</organism>
<sequence length="485" mass="55018">MNGEPHKLALKLEDEEMFKAKPGPLPAYAATPLGKAFFKLNENEKVRVKKLIEIAYVVAKEEMPFTKFVAIAKLEKRHGVELGQTYLNDHACADFVDTIAEIYEEELNQMLKRVHYYSILVDGSTDARSKEKEVIYILYVDPDTGRQRLRFLSLQKVEHATATDVLALIKKAFEHHGVDSLKEHTVGFGADGAAVNLGVRGGVSVLMKDGEGIDWLVTVHCASHRLELSIADALKSTVFSDINEMLQNVYSFYKRSPKKMVQLEGLGEALEMAVSMPVKASGTRWLEHKIRAMNWISKNYGLLIAPLNHLTEDESFTSADRQKFKGMYTKYRNAKYPLFVEYFIEILVPAAELGLIFRREKIDVVEAVRAVKKFFRIMNKLSESSEVVFTTGRVSNFFSNLTNQEEQFIYKDVNLSHIEQAKNSLKSANDDILSTIIECFKGRFDDITNTDNLFNALVKILDTEVYPEQGLDDVYGEDEVKLVID</sequence>
<comment type="caution">
    <text evidence="1">The sequence shown here is derived from an EMBL/GenBank/DDBJ whole genome shotgun (WGS) entry which is preliminary data.</text>
</comment>
<evidence type="ECO:0000313" key="1">
    <source>
        <dbReference type="EMBL" id="CAB4034812.1"/>
    </source>
</evidence>
<dbReference type="InterPro" id="IPR012337">
    <property type="entry name" value="RNaseH-like_sf"/>
</dbReference>
<proteinExistence type="predicted"/>
<name>A0A6S7LAV4_PARCT</name>
<keyword evidence="2" id="KW-1185">Reference proteome</keyword>
<evidence type="ECO:0000313" key="2">
    <source>
        <dbReference type="Proteomes" id="UP001152795"/>
    </source>
</evidence>
<dbReference type="SUPFAM" id="SSF53098">
    <property type="entry name" value="Ribonuclease H-like"/>
    <property type="match status" value="1"/>
</dbReference>